<sequence length="447" mass="50282">MSDIDERPSKIRKITSSDETSEAAVKIEVLDKELPETETRESPVPTVVQSEDRKDHGNDHQETSESVAQLVLSKSQQKKKAKKAAWEAGKEWRREKRRTKHQEKKLRKAEAKAELLIKITNGEIVAPVEEPRQHNGRIIQVPLALILDCDFNDYMTEKELISLGAQLTRCHSDNRRSLYKSHLAISSWDGALRHRFETVLTNNHLSWKGVRFTEKDFEGAAADLHAVMRSQEGGKLAGALAVEGGENKEEKNNDAPEAEEAPSEGQLQEQSVNIEATSKPSIVYLSSDSPYTLDRLSPNTSYIIGGIVDKNRHKGLCYKRACERGIPTAKLPIGEYMTMQSRTVLTVNHVMEIMLKWLETGDWGEAFLKVIPKRKEAKLKKSKSGSRSVDAESEDEKEEENEQDGDGHGEDRMDVEQGTTATPKEKDIQPQVNSIDDDRLTIKSYQG</sequence>
<evidence type="ECO:0000313" key="11">
    <source>
        <dbReference type="EMBL" id="KAG9237860.1"/>
    </source>
</evidence>
<dbReference type="GO" id="GO:0002939">
    <property type="term" value="P:tRNA N1-guanine methylation"/>
    <property type="evidence" value="ECO:0007669"/>
    <property type="project" value="TreeGrafter"/>
</dbReference>
<feature type="domain" description="SAM-dependent MTase TRM10-type" evidence="10">
    <location>
        <begin position="130"/>
        <end position="378"/>
    </location>
</feature>
<comment type="caution">
    <text evidence="11">The sequence shown here is derived from an EMBL/GenBank/DDBJ whole genome shotgun (WGS) entry which is preliminary data.</text>
</comment>
<dbReference type="PANTHER" id="PTHR13563:SF13">
    <property type="entry name" value="TRNA METHYLTRANSFERASE 10 HOMOLOG A"/>
    <property type="match status" value="1"/>
</dbReference>
<gene>
    <name evidence="11" type="ORF">BJ875DRAFT_452623</name>
</gene>
<dbReference type="InterPro" id="IPR007356">
    <property type="entry name" value="tRNA_m1G_MeTrfase_euk"/>
</dbReference>
<dbReference type="Gene3D" id="3.40.1280.30">
    <property type="match status" value="1"/>
</dbReference>
<dbReference type="GO" id="GO:0052905">
    <property type="term" value="F:tRNA (guanosine(9)-N1)-methyltransferase activity"/>
    <property type="evidence" value="ECO:0007669"/>
    <property type="project" value="UniProtKB-EC"/>
</dbReference>
<accession>A0A9P7YRF6</accession>
<feature type="compositionally biased region" description="Basic and acidic residues" evidence="9">
    <location>
        <begin position="50"/>
        <end position="63"/>
    </location>
</feature>
<feature type="compositionally biased region" description="Basic and acidic residues" evidence="9">
    <location>
        <begin position="28"/>
        <end position="41"/>
    </location>
</feature>
<evidence type="ECO:0000256" key="9">
    <source>
        <dbReference type="SAM" id="MobiDB-lite"/>
    </source>
</evidence>
<keyword evidence="3" id="KW-0489">Methyltransferase</keyword>
<evidence type="ECO:0000256" key="6">
    <source>
        <dbReference type="ARBA" id="ARBA00031792"/>
    </source>
</evidence>
<dbReference type="InterPro" id="IPR028564">
    <property type="entry name" value="MT_TRM10-typ"/>
</dbReference>
<feature type="compositionally biased region" description="Basic residues" evidence="9">
    <location>
        <begin position="95"/>
        <end position="106"/>
    </location>
</feature>
<evidence type="ECO:0000256" key="5">
    <source>
        <dbReference type="ARBA" id="ARBA00022691"/>
    </source>
</evidence>
<evidence type="ECO:0000256" key="8">
    <source>
        <dbReference type="ARBA" id="ARBA00048434"/>
    </source>
</evidence>
<organism evidence="11 12">
    <name type="scientific">Amylocarpus encephaloides</name>
    <dbReference type="NCBI Taxonomy" id="45428"/>
    <lineage>
        <taxon>Eukaryota</taxon>
        <taxon>Fungi</taxon>
        <taxon>Dikarya</taxon>
        <taxon>Ascomycota</taxon>
        <taxon>Pezizomycotina</taxon>
        <taxon>Leotiomycetes</taxon>
        <taxon>Helotiales</taxon>
        <taxon>Helotiales incertae sedis</taxon>
        <taxon>Amylocarpus</taxon>
    </lineage>
</organism>
<dbReference type="AlphaFoldDB" id="A0A9P7YRF6"/>
<evidence type="ECO:0000256" key="4">
    <source>
        <dbReference type="ARBA" id="ARBA00022679"/>
    </source>
</evidence>
<feature type="region of interest" description="Disordered" evidence="9">
    <location>
        <begin position="379"/>
        <end position="447"/>
    </location>
</feature>
<feature type="compositionally biased region" description="Basic and acidic residues" evidence="9">
    <location>
        <begin position="405"/>
        <end position="415"/>
    </location>
</feature>
<comment type="catalytic activity">
    <reaction evidence="8">
        <text>guanosine(9) in tRNA + S-adenosyl-L-methionine = N(1)-methylguanosine(9) in tRNA + S-adenosyl-L-homocysteine + H(+)</text>
        <dbReference type="Rhea" id="RHEA:43156"/>
        <dbReference type="Rhea" id="RHEA-COMP:10367"/>
        <dbReference type="Rhea" id="RHEA-COMP:10368"/>
        <dbReference type="ChEBI" id="CHEBI:15378"/>
        <dbReference type="ChEBI" id="CHEBI:57856"/>
        <dbReference type="ChEBI" id="CHEBI:59789"/>
        <dbReference type="ChEBI" id="CHEBI:73542"/>
        <dbReference type="ChEBI" id="CHEBI:74269"/>
        <dbReference type="EC" id="2.1.1.221"/>
    </reaction>
</comment>
<dbReference type="PROSITE" id="PS51675">
    <property type="entry name" value="SAM_MT_TRM10"/>
    <property type="match status" value="1"/>
</dbReference>
<dbReference type="GO" id="GO:0005634">
    <property type="term" value="C:nucleus"/>
    <property type="evidence" value="ECO:0007669"/>
    <property type="project" value="TreeGrafter"/>
</dbReference>
<evidence type="ECO:0000313" key="12">
    <source>
        <dbReference type="Proteomes" id="UP000824998"/>
    </source>
</evidence>
<dbReference type="CDD" id="cd18089">
    <property type="entry name" value="SPOUT_Trm10-like"/>
    <property type="match status" value="1"/>
</dbReference>
<feature type="region of interest" description="Disordered" evidence="9">
    <location>
        <begin position="243"/>
        <end position="272"/>
    </location>
</feature>
<protein>
    <recommendedName>
        <fullName evidence="2">tRNA (guanine(9)-N1)-methyltransferase</fullName>
        <ecNumber evidence="1">2.1.1.221</ecNumber>
    </recommendedName>
    <alternativeName>
        <fullName evidence="7">tRNA methyltransferase 10</fullName>
    </alternativeName>
    <alternativeName>
        <fullName evidence="6">tRNA(m1G9)-methyltransferase</fullName>
    </alternativeName>
</protein>
<keyword evidence="4" id="KW-0808">Transferase</keyword>
<evidence type="ECO:0000256" key="1">
    <source>
        <dbReference type="ARBA" id="ARBA00012797"/>
    </source>
</evidence>
<evidence type="ECO:0000256" key="3">
    <source>
        <dbReference type="ARBA" id="ARBA00022603"/>
    </source>
</evidence>
<feature type="region of interest" description="Disordered" evidence="9">
    <location>
        <begin position="1"/>
        <end position="106"/>
    </location>
</feature>
<reference evidence="11" key="1">
    <citation type="journal article" date="2021" name="IMA Fungus">
        <title>Genomic characterization of three marine fungi, including Emericellopsis atlantica sp. nov. with signatures of a generalist lifestyle and marine biomass degradation.</title>
        <authorList>
            <person name="Hagestad O.C."/>
            <person name="Hou L."/>
            <person name="Andersen J.H."/>
            <person name="Hansen E.H."/>
            <person name="Altermark B."/>
            <person name="Li C."/>
            <person name="Kuhnert E."/>
            <person name="Cox R.J."/>
            <person name="Crous P.W."/>
            <person name="Spatafora J.W."/>
            <person name="Lail K."/>
            <person name="Amirebrahimi M."/>
            <person name="Lipzen A."/>
            <person name="Pangilinan J."/>
            <person name="Andreopoulos W."/>
            <person name="Hayes R.D."/>
            <person name="Ng V."/>
            <person name="Grigoriev I.V."/>
            <person name="Jackson S.A."/>
            <person name="Sutton T.D.S."/>
            <person name="Dobson A.D.W."/>
            <person name="Rama T."/>
        </authorList>
    </citation>
    <scope>NUCLEOTIDE SEQUENCE</scope>
    <source>
        <strain evidence="11">TRa018bII</strain>
    </source>
</reference>
<dbReference type="GO" id="GO:0000049">
    <property type="term" value="F:tRNA binding"/>
    <property type="evidence" value="ECO:0007669"/>
    <property type="project" value="TreeGrafter"/>
</dbReference>
<proteinExistence type="predicted"/>
<keyword evidence="5" id="KW-0949">S-adenosyl-L-methionine</keyword>
<feature type="compositionally biased region" description="Acidic residues" evidence="9">
    <location>
        <begin position="391"/>
        <end position="404"/>
    </location>
</feature>
<dbReference type="EC" id="2.1.1.221" evidence="1"/>
<dbReference type="OrthoDB" id="278300at2759"/>
<dbReference type="EMBL" id="MU251379">
    <property type="protein sequence ID" value="KAG9237860.1"/>
    <property type="molecule type" value="Genomic_DNA"/>
</dbReference>
<dbReference type="InterPro" id="IPR038459">
    <property type="entry name" value="MT_TRM10-typ_sf"/>
</dbReference>
<feature type="compositionally biased region" description="Basic and acidic residues" evidence="9">
    <location>
        <begin position="84"/>
        <end position="94"/>
    </location>
</feature>
<dbReference type="PANTHER" id="PTHR13563">
    <property type="entry name" value="TRNA (GUANINE-9-) METHYLTRANSFERASE"/>
    <property type="match status" value="1"/>
</dbReference>
<evidence type="ECO:0000256" key="7">
    <source>
        <dbReference type="ARBA" id="ARBA00032166"/>
    </source>
</evidence>
<dbReference type="Proteomes" id="UP000824998">
    <property type="component" value="Unassembled WGS sequence"/>
</dbReference>
<evidence type="ECO:0000259" key="10">
    <source>
        <dbReference type="PROSITE" id="PS51675"/>
    </source>
</evidence>
<evidence type="ECO:0000256" key="2">
    <source>
        <dbReference type="ARBA" id="ARBA00020451"/>
    </source>
</evidence>
<keyword evidence="12" id="KW-1185">Reference proteome</keyword>
<name>A0A9P7YRF6_9HELO</name>
<feature type="compositionally biased region" description="Basic and acidic residues" evidence="9">
    <location>
        <begin position="245"/>
        <end position="254"/>
    </location>
</feature>